<organism evidence="1 2">
    <name type="scientific">Kroppenstedtia guangzhouensis</name>
    <dbReference type="NCBI Taxonomy" id="1274356"/>
    <lineage>
        <taxon>Bacteria</taxon>
        <taxon>Bacillati</taxon>
        <taxon>Bacillota</taxon>
        <taxon>Bacilli</taxon>
        <taxon>Bacillales</taxon>
        <taxon>Thermoactinomycetaceae</taxon>
        <taxon>Kroppenstedtia</taxon>
    </lineage>
</organism>
<dbReference type="EMBL" id="BMEX01000028">
    <property type="protein sequence ID" value="GGA58173.1"/>
    <property type="molecule type" value="Genomic_DNA"/>
</dbReference>
<sequence length="63" mass="7166">MEFRIHNTGPYCQIPLSEGTAPNREPGGIRFLGGSLKDLKEMTEAEFEEAKENARRWQPTSSR</sequence>
<accession>A0ABQ1H5I9</accession>
<gene>
    <name evidence="1" type="ORF">GCM10007416_34220</name>
</gene>
<dbReference type="Proteomes" id="UP000617979">
    <property type="component" value="Unassembled WGS sequence"/>
</dbReference>
<name>A0ABQ1H5I9_9BACL</name>
<reference evidence="2" key="1">
    <citation type="journal article" date="2019" name="Int. J. Syst. Evol. Microbiol.">
        <title>The Global Catalogue of Microorganisms (GCM) 10K type strain sequencing project: providing services to taxonomists for standard genome sequencing and annotation.</title>
        <authorList>
            <consortium name="The Broad Institute Genomics Platform"/>
            <consortium name="The Broad Institute Genome Sequencing Center for Infectious Disease"/>
            <person name="Wu L."/>
            <person name="Ma J."/>
        </authorList>
    </citation>
    <scope>NUCLEOTIDE SEQUENCE [LARGE SCALE GENOMIC DNA]</scope>
    <source>
        <strain evidence="2">CGMCC 1.12404</strain>
    </source>
</reference>
<protein>
    <submittedName>
        <fullName evidence="1">Uncharacterized protein</fullName>
    </submittedName>
</protein>
<comment type="caution">
    <text evidence="1">The sequence shown here is derived from an EMBL/GenBank/DDBJ whole genome shotgun (WGS) entry which is preliminary data.</text>
</comment>
<keyword evidence="2" id="KW-1185">Reference proteome</keyword>
<evidence type="ECO:0000313" key="2">
    <source>
        <dbReference type="Proteomes" id="UP000617979"/>
    </source>
</evidence>
<evidence type="ECO:0000313" key="1">
    <source>
        <dbReference type="EMBL" id="GGA58173.1"/>
    </source>
</evidence>
<proteinExistence type="predicted"/>